<dbReference type="EMBL" id="HBUF01368233">
    <property type="protein sequence ID" value="CAG6724762.1"/>
    <property type="molecule type" value="Transcribed_RNA"/>
</dbReference>
<dbReference type="EMBL" id="HBUF01368235">
    <property type="protein sequence ID" value="CAG6724766.1"/>
    <property type="molecule type" value="Transcribed_RNA"/>
</dbReference>
<feature type="transmembrane region" description="Helical" evidence="1">
    <location>
        <begin position="40"/>
        <end position="58"/>
    </location>
</feature>
<organism evidence="2">
    <name type="scientific">Cacopsylla melanoneura</name>
    <dbReference type="NCBI Taxonomy" id="428564"/>
    <lineage>
        <taxon>Eukaryota</taxon>
        <taxon>Metazoa</taxon>
        <taxon>Ecdysozoa</taxon>
        <taxon>Arthropoda</taxon>
        <taxon>Hexapoda</taxon>
        <taxon>Insecta</taxon>
        <taxon>Pterygota</taxon>
        <taxon>Neoptera</taxon>
        <taxon>Paraneoptera</taxon>
        <taxon>Hemiptera</taxon>
        <taxon>Sternorrhyncha</taxon>
        <taxon>Psylloidea</taxon>
        <taxon>Psyllidae</taxon>
        <taxon>Psyllinae</taxon>
        <taxon>Cacopsylla</taxon>
    </lineage>
</organism>
<dbReference type="AlphaFoldDB" id="A0A8D8VJ30"/>
<dbReference type="EMBL" id="HBUF01368234">
    <property type="protein sequence ID" value="CAG6724764.1"/>
    <property type="molecule type" value="Transcribed_RNA"/>
</dbReference>
<protein>
    <submittedName>
        <fullName evidence="2">Uncharacterized protein</fullName>
    </submittedName>
</protein>
<feature type="transmembrane region" description="Helical" evidence="1">
    <location>
        <begin position="98"/>
        <end position="122"/>
    </location>
</feature>
<keyword evidence="1" id="KW-0472">Membrane</keyword>
<keyword evidence="1" id="KW-1133">Transmembrane helix</keyword>
<accession>A0A8D8VJ30</accession>
<evidence type="ECO:0000256" key="1">
    <source>
        <dbReference type="SAM" id="Phobius"/>
    </source>
</evidence>
<sequence length="133" mass="15723">MFKNIQKYQTVEKKRKKKTNNGNNETPQPLSTPGLCSPPLLFLLLLLSLFPFFSVFLKKHFASYQHFNEITLNYNLLSTSSPTFYFFSLTLTKNLKTLLFFVFLIFCFMFFRFIIIIAVLFYRGKENEGRKCV</sequence>
<feature type="transmembrane region" description="Helical" evidence="1">
    <location>
        <begin position="70"/>
        <end position="92"/>
    </location>
</feature>
<keyword evidence="1" id="KW-0812">Transmembrane</keyword>
<evidence type="ECO:0000313" key="2">
    <source>
        <dbReference type="EMBL" id="CAG6724764.1"/>
    </source>
</evidence>
<dbReference type="EMBL" id="HBUF01368236">
    <property type="protein sequence ID" value="CAG6724768.1"/>
    <property type="molecule type" value="Transcribed_RNA"/>
</dbReference>
<proteinExistence type="predicted"/>
<reference evidence="2" key="1">
    <citation type="submission" date="2021-05" db="EMBL/GenBank/DDBJ databases">
        <authorList>
            <person name="Alioto T."/>
            <person name="Alioto T."/>
            <person name="Gomez Garrido J."/>
        </authorList>
    </citation>
    <scope>NUCLEOTIDE SEQUENCE</scope>
</reference>
<name>A0A8D8VJ30_9HEMI</name>